<evidence type="ECO:0000313" key="2">
    <source>
        <dbReference type="Proteomes" id="UP000593573"/>
    </source>
</evidence>
<dbReference type="Proteomes" id="UP000593573">
    <property type="component" value="Unassembled WGS sequence"/>
</dbReference>
<evidence type="ECO:0008006" key="3">
    <source>
        <dbReference type="Google" id="ProtNLM"/>
    </source>
</evidence>
<comment type="caution">
    <text evidence="1">The sequence shown here is derived from an EMBL/GenBank/DDBJ whole genome shotgun (WGS) entry which is preliminary data.</text>
</comment>
<protein>
    <recommendedName>
        <fullName evidence="3">DUF4283 domain-containing protein</fullName>
    </recommendedName>
</protein>
<reference evidence="1 2" key="1">
    <citation type="journal article" date="2019" name="Genome Biol. Evol.">
        <title>Insights into the evolution of the New World diploid cottons (Gossypium, subgenus Houzingenia) based on genome sequencing.</title>
        <authorList>
            <person name="Grover C.E."/>
            <person name="Arick M.A. 2nd"/>
            <person name="Thrash A."/>
            <person name="Conover J.L."/>
            <person name="Sanders W.S."/>
            <person name="Peterson D.G."/>
            <person name="Frelichowski J.E."/>
            <person name="Scheffler J.A."/>
            <person name="Scheffler B.E."/>
            <person name="Wendel J.F."/>
        </authorList>
    </citation>
    <scope>NUCLEOTIDE SEQUENCE [LARGE SCALE GENOMIC DNA]</scope>
    <source>
        <strain evidence="1">57</strain>
        <tissue evidence="1">Leaf</tissue>
    </source>
</reference>
<evidence type="ECO:0000313" key="1">
    <source>
        <dbReference type="EMBL" id="MBA0646529.1"/>
    </source>
</evidence>
<feature type="non-terminal residue" evidence="1">
    <location>
        <position position="1"/>
    </location>
</feature>
<keyword evidence="2" id="KW-1185">Reference proteome</keyword>
<accession>A0A7J8U883</accession>
<organism evidence="1 2">
    <name type="scientific">Gossypium klotzschianum</name>
    <dbReference type="NCBI Taxonomy" id="34286"/>
    <lineage>
        <taxon>Eukaryota</taxon>
        <taxon>Viridiplantae</taxon>
        <taxon>Streptophyta</taxon>
        <taxon>Embryophyta</taxon>
        <taxon>Tracheophyta</taxon>
        <taxon>Spermatophyta</taxon>
        <taxon>Magnoliopsida</taxon>
        <taxon>eudicotyledons</taxon>
        <taxon>Gunneridae</taxon>
        <taxon>Pentapetalae</taxon>
        <taxon>rosids</taxon>
        <taxon>malvids</taxon>
        <taxon>Malvales</taxon>
        <taxon>Malvaceae</taxon>
        <taxon>Malvoideae</taxon>
        <taxon>Gossypium</taxon>
    </lineage>
</organism>
<dbReference type="EMBL" id="JABFAB010000004">
    <property type="protein sequence ID" value="MBA0646529.1"/>
    <property type="molecule type" value="Genomic_DNA"/>
</dbReference>
<gene>
    <name evidence="1" type="ORF">Goklo_014486</name>
</gene>
<dbReference type="AlphaFoldDB" id="A0A7J8U883"/>
<proteinExistence type="predicted"/>
<name>A0A7J8U883_9ROSI</name>
<sequence>MEVELVNLNLMDENEVSIQFHRDWERAEEDYLFCLVGKAWTNCVIYFSSLRRTLVDLWHLLGGVSIMDIGEKRHLFRFYYEIDIKRFGNFIGQFVRYNATLVTRGTRRYMRIRVKIDVRMLLKQKKKLSIDQNQEWMTIEVQEVKFGWDASLRAPSRREAMVGNRWLNKDSLGSNQVGGNLFGMNVDGHGEGRSFGDIQIVNPYLNSWDRDGVMT</sequence>